<accession>F5Y9U5</accession>
<dbReference type="STRING" id="545695.TREAZ_3174"/>
<keyword evidence="3" id="KW-1185">Reference proteome</keyword>
<feature type="coiled-coil region" evidence="1">
    <location>
        <begin position="300"/>
        <end position="357"/>
    </location>
</feature>
<keyword evidence="1" id="KW-0175">Coiled coil</keyword>
<reference evidence="2 3" key="2">
    <citation type="journal article" date="2011" name="ISME J.">
        <title>RNA-seq reveals cooperative metabolic interactions between two termite-gut spirochete species in co-culture.</title>
        <authorList>
            <person name="Rosenthal A.Z."/>
            <person name="Matson E.G."/>
            <person name="Eldar A."/>
            <person name="Leadbetter J.R."/>
        </authorList>
    </citation>
    <scope>NUCLEOTIDE SEQUENCE [LARGE SCALE GENOMIC DNA]</scope>
    <source>
        <strain evidence="3">ATCC BAA-888 / DSM 13862 / ZAS-9</strain>
    </source>
</reference>
<evidence type="ECO:0000256" key="1">
    <source>
        <dbReference type="SAM" id="Coils"/>
    </source>
</evidence>
<dbReference type="HOGENOM" id="CLU_737574_0_0_12"/>
<organism evidence="2 3">
    <name type="scientific">Leadbettera azotonutricia (strain ATCC BAA-888 / DSM 13862 / ZAS-9)</name>
    <name type="common">Treponema azotonutricium</name>
    <dbReference type="NCBI Taxonomy" id="545695"/>
    <lineage>
        <taxon>Bacteria</taxon>
        <taxon>Pseudomonadati</taxon>
        <taxon>Spirochaetota</taxon>
        <taxon>Spirochaetia</taxon>
        <taxon>Spirochaetales</taxon>
        <taxon>Breznakiellaceae</taxon>
        <taxon>Leadbettera</taxon>
    </lineage>
</organism>
<evidence type="ECO:0000313" key="3">
    <source>
        <dbReference type="Proteomes" id="UP000009222"/>
    </source>
</evidence>
<name>F5Y9U5_LEAAZ</name>
<dbReference type="InParanoid" id="F5Y9U5"/>
<sequence>MDDRKKTIRELEDQRRTDQEGVDKLLETLGESLLSRIEGGNEPAEAPGLADSPYLACKEYRELLKEIAENGEIIVSIETDTRKLKDAEEQISYKELEYSEKTKEVSILFVQLGQYVLADPAFDSFSLTYKSQLDNLLLKIDDQEAKLDELEQKTGNIFTWIGKNAQILAVKTMLMKNQAGLHKIYRAAGEKFITTGEGYEAGEADVQELAEKAGNLYQATLALSDEIVTLKEERRRISDMIAAGGSPARRVQTIEKHIARARDSASEACRRFGSFAIAPAWNDYFDPLLTEEDRSKGDKVKLLREAVKEADVHIEKLKAAIAIDEEKAEIEKLKTDIEVQRRKIAAAEESIAGMEKRIGESSFHIEELQKIVDKE</sequence>
<gene>
    <name evidence="2" type="ordered locus">TREAZ_3174</name>
</gene>
<proteinExistence type="predicted"/>
<dbReference type="OrthoDB" id="359907at2"/>
<dbReference type="EMBL" id="CP001841">
    <property type="protein sequence ID" value="AEF81120.1"/>
    <property type="molecule type" value="Genomic_DNA"/>
</dbReference>
<reference evidence="3" key="1">
    <citation type="submission" date="2009-12" db="EMBL/GenBank/DDBJ databases">
        <title>Complete sequence of Treponema azotonutricium strain ZAS-9.</title>
        <authorList>
            <person name="Tetu S.G."/>
            <person name="Matson E."/>
            <person name="Ren Q."/>
            <person name="Seshadri R."/>
            <person name="Elbourne L."/>
            <person name="Hassan K.A."/>
            <person name="Durkin A."/>
            <person name="Radune D."/>
            <person name="Mohamoud Y."/>
            <person name="Shay R."/>
            <person name="Jin S."/>
            <person name="Zhang X."/>
            <person name="Lucey K."/>
            <person name="Ballor N.R."/>
            <person name="Ottesen E."/>
            <person name="Rosenthal R."/>
            <person name="Allen A."/>
            <person name="Leadbetter J.R."/>
            <person name="Paulsen I.T."/>
        </authorList>
    </citation>
    <scope>NUCLEOTIDE SEQUENCE [LARGE SCALE GENOMIC DNA]</scope>
    <source>
        <strain evidence="3">ATCC BAA-888 / DSM 13862 / ZAS-9</strain>
    </source>
</reference>
<dbReference type="Proteomes" id="UP000009222">
    <property type="component" value="Chromosome"/>
</dbReference>
<protein>
    <submittedName>
        <fullName evidence="2">Uncharacterized protein</fullName>
    </submittedName>
</protein>
<dbReference type="eggNOG" id="ENOG502ZSAY">
    <property type="taxonomic scope" value="Bacteria"/>
</dbReference>
<dbReference type="AlphaFoldDB" id="F5Y9U5"/>
<dbReference type="KEGG" id="taz:TREAZ_3174"/>
<dbReference type="RefSeq" id="WP_015712385.1">
    <property type="nucleotide sequence ID" value="NC_015577.1"/>
</dbReference>
<evidence type="ECO:0000313" key="2">
    <source>
        <dbReference type="EMBL" id="AEF81120.1"/>
    </source>
</evidence>